<dbReference type="Proteomes" id="UP001264340">
    <property type="component" value="Unassembled WGS sequence"/>
</dbReference>
<evidence type="ECO:0000256" key="1">
    <source>
        <dbReference type="SAM" id="MobiDB-lite"/>
    </source>
</evidence>
<dbReference type="Pfam" id="PF13518">
    <property type="entry name" value="HTH_28"/>
    <property type="match status" value="1"/>
</dbReference>
<dbReference type="InterPro" id="IPR055247">
    <property type="entry name" value="InsJ-like_HTH"/>
</dbReference>
<gene>
    <name evidence="3" type="ORF">J2804_003421</name>
</gene>
<feature type="region of interest" description="Disordered" evidence="1">
    <location>
        <begin position="129"/>
        <end position="186"/>
    </location>
</feature>
<comment type="caution">
    <text evidence="3">The sequence shown here is derived from an EMBL/GenBank/DDBJ whole genome shotgun (WGS) entry which is preliminary data.</text>
</comment>
<feature type="compositionally biased region" description="Basic and acidic residues" evidence="1">
    <location>
        <begin position="146"/>
        <end position="156"/>
    </location>
</feature>
<keyword evidence="4" id="KW-1185">Reference proteome</keyword>
<dbReference type="SUPFAM" id="SSF48295">
    <property type="entry name" value="TrpR-like"/>
    <property type="match status" value="1"/>
</dbReference>
<organism evidence="3 4">
    <name type="scientific">Paraburkholderia terricola</name>
    <dbReference type="NCBI Taxonomy" id="169427"/>
    <lineage>
        <taxon>Bacteria</taxon>
        <taxon>Pseudomonadati</taxon>
        <taxon>Pseudomonadota</taxon>
        <taxon>Betaproteobacteria</taxon>
        <taxon>Burkholderiales</taxon>
        <taxon>Burkholderiaceae</taxon>
        <taxon>Paraburkholderia</taxon>
    </lineage>
</organism>
<feature type="domain" description="Insertion element IS150 protein InsJ-like helix-turn-helix" evidence="2">
    <location>
        <begin position="3"/>
        <end position="50"/>
    </location>
</feature>
<name>A0ABU1LTE4_9BURK</name>
<evidence type="ECO:0000259" key="2">
    <source>
        <dbReference type="Pfam" id="PF13518"/>
    </source>
</evidence>
<evidence type="ECO:0000313" key="3">
    <source>
        <dbReference type="EMBL" id="MDR6410016.1"/>
    </source>
</evidence>
<sequence length="186" mass="20914">MSFRQEFVHLAGQHTLTVTELCERFNISRQTGYKWLKRGEDALADRQGRGEADGGPHGAKNYRCLPWQTHPRRTQCGVGADDGLVTEAECARDHPFIAPLPPPSQETRFKSWRCEPLSLPTFFAAAKKVGAAPHRGNTNRPLTNQEKAKKQDEPNQKARRTKPKSKNQPNQNPAEQAKNPTPRRGI</sequence>
<protein>
    <recommendedName>
        <fullName evidence="2">Insertion element IS150 protein InsJ-like helix-turn-helix domain-containing protein</fullName>
    </recommendedName>
</protein>
<proteinExistence type="predicted"/>
<evidence type="ECO:0000313" key="4">
    <source>
        <dbReference type="Proteomes" id="UP001264340"/>
    </source>
</evidence>
<feature type="compositionally biased region" description="Polar residues" evidence="1">
    <location>
        <begin position="136"/>
        <end position="145"/>
    </location>
</feature>
<dbReference type="EMBL" id="JAVDRP010000005">
    <property type="protein sequence ID" value="MDR6410016.1"/>
    <property type="molecule type" value="Genomic_DNA"/>
</dbReference>
<reference evidence="3 4" key="1">
    <citation type="submission" date="2023-07" db="EMBL/GenBank/DDBJ databases">
        <title>Sorghum-associated microbial communities from plants grown in Nebraska, USA.</title>
        <authorList>
            <person name="Schachtman D."/>
        </authorList>
    </citation>
    <scope>NUCLEOTIDE SEQUENCE [LARGE SCALE GENOMIC DNA]</scope>
    <source>
        <strain evidence="3 4">DS1316</strain>
    </source>
</reference>
<dbReference type="InterPro" id="IPR010921">
    <property type="entry name" value="Trp_repressor/repl_initiator"/>
</dbReference>
<accession>A0ABU1LTE4</accession>